<dbReference type="AlphaFoldDB" id="A0AAN9BK15"/>
<dbReference type="SMART" id="SM00209">
    <property type="entry name" value="TSP1"/>
    <property type="match status" value="1"/>
</dbReference>
<evidence type="ECO:0000256" key="6">
    <source>
        <dbReference type="PROSITE-ProRule" id="PRU00196"/>
    </source>
</evidence>
<dbReference type="SUPFAM" id="SSF56436">
    <property type="entry name" value="C-type lectin-like"/>
    <property type="match status" value="1"/>
</dbReference>
<dbReference type="Gene3D" id="2.20.100.10">
    <property type="entry name" value="Thrombospondin type-1 (TSP1) repeat"/>
    <property type="match status" value="1"/>
</dbReference>
<dbReference type="Gene3D" id="3.10.250.10">
    <property type="entry name" value="SRCR-like domain"/>
    <property type="match status" value="2"/>
</dbReference>
<dbReference type="EMBL" id="JBAMIC010000004">
    <property type="protein sequence ID" value="KAK7106902.1"/>
    <property type="molecule type" value="Genomic_DNA"/>
</dbReference>
<evidence type="ECO:0000313" key="11">
    <source>
        <dbReference type="Proteomes" id="UP001374579"/>
    </source>
</evidence>
<dbReference type="SUPFAM" id="SSF82895">
    <property type="entry name" value="TSP-1 type 1 repeat"/>
    <property type="match status" value="1"/>
</dbReference>
<reference evidence="10 11" key="1">
    <citation type="submission" date="2024-02" db="EMBL/GenBank/DDBJ databases">
        <title>Chromosome-scale genome assembly of the rough periwinkle Littorina saxatilis.</title>
        <authorList>
            <person name="De Jode A."/>
            <person name="Faria R."/>
            <person name="Formenti G."/>
            <person name="Sims Y."/>
            <person name="Smith T.P."/>
            <person name="Tracey A."/>
            <person name="Wood J.M.D."/>
            <person name="Zagrodzka Z.B."/>
            <person name="Johannesson K."/>
            <person name="Butlin R.K."/>
            <person name="Leder E.H."/>
        </authorList>
    </citation>
    <scope>NUCLEOTIDE SEQUENCE [LARGE SCALE GENOMIC DNA]</scope>
    <source>
        <strain evidence="10">Snail1</strain>
        <tissue evidence="10">Muscle</tissue>
    </source>
</reference>
<dbReference type="CDD" id="cd00037">
    <property type="entry name" value="CLECT"/>
    <property type="match status" value="1"/>
</dbReference>
<keyword evidence="1 7" id="KW-0732">Signal</keyword>
<dbReference type="PROSITE" id="PS00420">
    <property type="entry name" value="SRCR_1"/>
    <property type="match status" value="1"/>
</dbReference>
<evidence type="ECO:0000256" key="4">
    <source>
        <dbReference type="ARBA" id="ARBA00023170"/>
    </source>
</evidence>
<feature type="domain" description="SRCR" evidence="9">
    <location>
        <begin position="136"/>
        <end position="238"/>
    </location>
</feature>
<dbReference type="InterPro" id="IPR016186">
    <property type="entry name" value="C-type_lectin-like/link_sf"/>
</dbReference>
<organism evidence="10 11">
    <name type="scientific">Littorina saxatilis</name>
    <dbReference type="NCBI Taxonomy" id="31220"/>
    <lineage>
        <taxon>Eukaryota</taxon>
        <taxon>Metazoa</taxon>
        <taxon>Spiralia</taxon>
        <taxon>Lophotrochozoa</taxon>
        <taxon>Mollusca</taxon>
        <taxon>Gastropoda</taxon>
        <taxon>Caenogastropoda</taxon>
        <taxon>Littorinimorpha</taxon>
        <taxon>Littorinoidea</taxon>
        <taxon>Littorinidae</taxon>
        <taxon>Littorina</taxon>
    </lineage>
</organism>
<dbReference type="Pfam" id="PF00090">
    <property type="entry name" value="TSP_1"/>
    <property type="match status" value="1"/>
</dbReference>
<dbReference type="PRINTS" id="PR00258">
    <property type="entry name" value="SPERACTRCPTR"/>
</dbReference>
<sequence length="504" mass="56900">MACSIRWLLLLLQVLSAATQDSSNTSAVIPAKDDAMAMAEHPLLSYLARKVDNLEQKVMAQEEFLSMRFAEFMMQMDGKWSEYGQWLPCSRKCNGQSFRFRHCNNPLPSNGGKDCVGPSTEMMPCSTQCLTSEAEVRLVGGSRASEGRLEVFEADQWGTICDRNFSYSDAKVACQMLGYQQTPVVLGAAYHGEGKGPIYYFDLMCKGTEKDIFHCPGALKADINMECRHDNDVSIDCEPMKPRTARIDSALKVIAARLSGGSRPTKGRLEVQVNNSTWGTVCDDHFDTKDAIVACRMLNMIKGFEPVLVKDYNSTGQTGPVLLDDLHCSGVEYDLDLCKHRPVGHHSCHHYEDVGIDCQPGLSVAKSIQAQCPPDFMEHKGFCYFFSEEKLSMENATKKCQELDGHLLEIRDFEENTYVNQLIMTKTVESLWLGLKKDERGDYIFDTDRRKPVYNKGTLPDIQDPEKECVKVTEDKQWLEEKCDMLLNYVCQKHGKIRARDYLP</sequence>
<dbReference type="PANTHER" id="PTHR45817">
    <property type="entry name" value="LYSYL OXIDASE-LIKE-RELATED"/>
    <property type="match status" value="1"/>
</dbReference>
<feature type="domain" description="SRCR" evidence="9">
    <location>
        <begin position="256"/>
        <end position="359"/>
    </location>
</feature>
<dbReference type="InterPro" id="IPR036772">
    <property type="entry name" value="SRCR-like_dom_sf"/>
</dbReference>
<feature type="disulfide bond" evidence="6">
    <location>
        <begin position="328"/>
        <end position="338"/>
    </location>
</feature>
<dbReference type="InterPro" id="IPR016187">
    <property type="entry name" value="CTDL_fold"/>
</dbReference>
<protein>
    <submittedName>
        <fullName evidence="10">Uncharacterized protein</fullName>
    </submittedName>
</protein>
<comment type="caution">
    <text evidence="10">The sequence shown here is derived from an EMBL/GenBank/DDBJ whole genome shotgun (WGS) entry which is preliminary data.</text>
</comment>
<evidence type="ECO:0000256" key="5">
    <source>
        <dbReference type="ARBA" id="ARBA00023180"/>
    </source>
</evidence>
<name>A0AAN9BK15_9CAEN</name>
<dbReference type="Gene3D" id="3.10.100.10">
    <property type="entry name" value="Mannose-Binding Protein A, subunit A"/>
    <property type="match status" value="1"/>
</dbReference>
<evidence type="ECO:0000256" key="7">
    <source>
        <dbReference type="SAM" id="SignalP"/>
    </source>
</evidence>
<proteinExistence type="predicted"/>
<dbReference type="Proteomes" id="UP001374579">
    <property type="component" value="Unassembled WGS sequence"/>
</dbReference>
<dbReference type="PROSITE" id="PS50041">
    <property type="entry name" value="C_TYPE_LECTIN_2"/>
    <property type="match status" value="1"/>
</dbReference>
<comment type="caution">
    <text evidence="6">Lacks conserved residue(s) required for the propagation of feature annotation.</text>
</comment>
<evidence type="ECO:0000259" key="9">
    <source>
        <dbReference type="PROSITE" id="PS50287"/>
    </source>
</evidence>
<accession>A0AAN9BK15</accession>
<keyword evidence="3 6" id="KW-1015">Disulfide bond</keyword>
<dbReference type="SMART" id="SM00202">
    <property type="entry name" value="SR"/>
    <property type="match status" value="2"/>
</dbReference>
<dbReference type="InterPro" id="IPR036383">
    <property type="entry name" value="TSP1_rpt_sf"/>
</dbReference>
<dbReference type="Pfam" id="PF00059">
    <property type="entry name" value="Lectin_C"/>
    <property type="match status" value="1"/>
</dbReference>
<dbReference type="InterPro" id="IPR000884">
    <property type="entry name" value="TSP1_rpt"/>
</dbReference>
<feature type="chain" id="PRO_5042980323" evidence="7">
    <location>
        <begin position="18"/>
        <end position="504"/>
    </location>
</feature>
<dbReference type="Pfam" id="PF00530">
    <property type="entry name" value="SRCR"/>
    <property type="match status" value="2"/>
</dbReference>
<evidence type="ECO:0000256" key="3">
    <source>
        <dbReference type="ARBA" id="ARBA00023157"/>
    </source>
</evidence>
<dbReference type="GO" id="GO:0016020">
    <property type="term" value="C:membrane"/>
    <property type="evidence" value="ECO:0007669"/>
    <property type="project" value="InterPro"/>
</dbReference>
<keyword evidence="4" id="KW-0675">Receptor</keyword>
<dbReference type="GO" id="GO:0004720">
    <property type="term" value="F:protein-lysine 6-oxidase activity"/>
    <property type="evidence" value="ECO:0007669"/>
    <property type="project" value="TreeGrafter"/>
</dbReference>
<feature type="domain" description="C-type lectin" evidence="8">
    <location>
        <begin position="379"/>
        <end position="492"/>
    </location>
</feature>
<dbReference type="InterPro" id="IPR001304">
    <property type="entry name" value="C-type_lectin-like"/>
</dbReference>
<evidence type="ECO:0000256" key="2">
    <source>
        <dbReference type="ARBA" id="ARBA00022737"/>
    </source>
</evidence>
<dbReference type="FunFam" id="3.10.250.10:FF:000007">
    <property type="entry name" value="Soluble scavenger receptor cysteine-rich domain-containing protein SSC5D"/>
    <property type="match status" value="2"/>
</dbReference>
<evidence type="ECO:0000313" key="10">
    <source>
        <dbReference type="EMBL" id="KAK7106902.1"/>
    </source>
</evidence>
<dbReference type="SUPFAM" id="SSF56487">
    <property type="entry name" value="SRCR-like"/>
    <property type="match status" value="2"/>
</dbReference>
<dbReference type="SMART" id="SM00034">
    <property type="entry name" value="CLECT"/>
    <property type="match status" value="1"/>
</dbReference>
<dbReference type="PROSITE" id="PS50092">
    <property type="entry name" value="TSP1"/>
    <property type="match status" value="1"/>
</dbReference>
<dbReference type="FunFam" id="2.20.100.10:FF:000001">
    <property type="entry name" value="semaphorin-5A isoform X1"/>
    <property type="match status" value="1"/>
</dbReference>
<dbReference type="InterPro" id="IPR050912">
    <property type="entry name" value="LOX-like_protein"/>
</dbReference>
<keyword evidence="5" id="KW-0325">Glycoprotein</keyword>
<gene>
    <name evidence="10" type="ORF">V1264_014926</name>
</gene>
<keyword evidence="11" id="KW-1185">Reference proteome</keyword>
<evidence type="ECO:0000256" key="1">
    <source>
        <dbReference type="ARBA" id="ARBA00022729"/>
    </source>
</evidence>
<evidence type="ECO:0000259" key="8">
    <source>
        <dbReference type="PROSITE" id="PS50041"/>
    </source>
</evidence>
<keyword evidence="2" id="KW-0677">Repeat</keyword>
<dbReference type="PROSITE" id="PS50287">
    <property type="entry name" value="SRCR_2"/>
    <property type="match status" value="2"/>
</dbReference>
<dbReference type="InterPro" id="IPR001190">
    <property type="entry name" value="SRCR"/>
</dbReference>
<dbReference type="GO" id="GO:0005615">
    <property type="term" value="C:extracellular space"/>
    <property type="evidence" value="ECO:0007669"/>
    <property type="project" value="TreeGrafter"/>
</dbReference>
<feature type="disulfide bond" evidence="6">
    <location>
        <begin position="205"/>
        <end position="215"/>
    </location>
</feature>
<feature type="signal peptide" evidence="7">
    <location>
        <begin position="1"/>
        <end position="17"/>
    </location>
</feature>
<dbReference type="PANTHER" id="PTHR45817:SF8">
    <property type="entry name" value="LYSYL OXIDASE HOMOLOG 1"/>
    <property type="match status" value="1"/>
</dbReference>